<feature type="binding site" evidence="11">
    <location>
        <position position="79"/>
    </location>
    <ligand>
        <name>UMP</name>
        <dbReference type="ChEBI" id="CHEBI:57865"/>
    </ligand>
</feature>
<evidence type="ECO:0000256" key="7">
    <source>
        <dbReference type="ARBA" id="ARBA00022777"/>
    </source>
</evidence>
<keyword evidence="7 11" id="KW-0418">Kinase</keyword>
<feature type="binding site" evidence="11">
    <location>
        <position position="173"/>
    </location>
    <ligand>
        <name>ATP</name>
        <dbReference type="ChEBI" id="CHEBI:30616"/>
    </ligand>
</feature>
<feature type="binding site" evidence="11">
    <location>
        <position position="60"/>
    </location>
    <ligand>
        <name>ATP</name>
        <dbReference type="ChEBI" id="CHEBI:30616"/>
    </ligand>
</feature>
<sequence>MSTEPKPDLRWKRVLLKVSGEALMGDQGFGIDTRTLDRIADEVAQAVAIGARIGLVVGGGNFVRGARIAAGGVNRVAGDHMGMLATVMNCLALHDALTRRGVDARVVSALTVPAVCDTFTQRGAQEHMDAGRVVLFAGGTGNPFFTTDSGAALRAAEMGCDALLKGTNVDGVYSADPKRDPNAVRYERLTHQEVLARDLAVMDAAAIALARDNAIPVIVFSIQQPGAFIEVLCGRGRATIVDG</sequence>
<comment type="activity regulation">
    <text evidence="11">Allosterically activated by GTP. Inhibited by UTP.</text>
</comment>
<keyword evidence="4 11" id="KW-0963">Cytoplasm</keyword>
<dbReference type="PANTHER" id="PTHR42833:SF4">
    <property type="entry name" value="URIDYLATE KINASE PUMPKIN, CHLOROPLASTIC"/>
    <property type="match status" value="1"/>
</dbReference>
<organism evidence="13 14">
    <name type="scientific">Pseudoxanthobacter soli DSM 19599</name>
    <dbReference type="NCBI Taxonomy" id="1123029"/>
    <lineage>
        <taxon>Bacteria</taxon>
        <taxon>Pseudomonadati</taxon>
        <taxon>Pseudomonadota</taxon>
        <taxon>Alphaproteobacteria</taxon>
        <taxon>Hyphomicrobiales</taxon>
        <taxon>Segnochrobactraceae</taxon>
        <taxon>Pseudoxanthobacter</taxon>
    </lineage>
</organism>
<proteinExistence type="inferred from homology"/>
<dbReference type="HAMAP" id="MF_01220_B">
    <property type="entry name" value="PyrH_B"/>
    <property type="match status" value="1"/>
</dbReference>
<keyword evidence="5 11" id="KW-0808">Transferase</keyword>
<keyword evidence="9 11" id="KW-0665">Pyrimidine biosynthesis</keyword>
<evidence type="ECO:0000256" key="6">
    <source>
        <dbReference type="ARBA" id="ARBA00022741"/>
    </source>
</evidence>
<dbReference type="CDD" id="cd04254">
    <property type="entry name" value="AAK_UMPK-PyrH-Ec"/>
    <property type="match status" value="1"/>
</dbReference>
<dbReference type="PIRSF" id="PIRSF005650">
    <property type="entry name" value="Uridylate_kin"/>
    <property type="match status" value="1"/>
</dbReference>
<keyword evidence="11" id="KW-0021">Allosteric enzyme</keyword>
<evidence type="ECO:0000313" key="13">
    <source>
        <dbReference type="EMBL" id="SHO67114.1"/>
    </source>
</evidence>
<gene>
    <name evidence="11" type="primary">pyrH</name>
    <name evidence="13" type="ORF">SAMN02745172_03780</name>
</gene>
<keyword evidence="8 11" id="KW-0067">ATP-binding</keyword>
<dbReference type="GO" id="GO:0044210">
    <property type="term" value="P:'de novo' CTP biosynthetic process"/>
    <property type="evidence" value="ECO:0007669"/>
    <property type="project" value="UniProtKB-UniRule"/>
</dbReference>
<dbReference type="PANTHER" id="PTHR42833">
    <property type="entry name" value="URIDYLATE KINASE"/>
    <property type="match status" value="1"/>
</dbReference>
<feature type="binding site" evidence="11">
    <location>
        <position position="176"/>
    </location>
    <ligand>
        <name>ATP</name>
        <dbReference type="ChEBI" id="CHEBI:30616"/>
    </ligand>
</feature>
<feature type="binding site" evidence="11">
    <location>
        <position position="64"/>
    </location>
    <ligand>
        <name>ATP</name>
        <dbReference type="ChEBI" id="CHEBI:30616"/>
    </ligand>
</feature>
<dbReference type="RefSeq" id="WP_073631612.1">
    <property type="nucleotide sequence ID" value="NZ_FRXO01000010.1"/>
</dbReference>
<dbReference type="OrthoDB" id="9807458at2"/>
<dbReference type="FunFam" id="3.40.1160.10:FF:000001">
    <property type="entry name" value="Uridylate kinase"/>
    <property type="match status" value="1"/>
</dbReference>
<comment type="function">
    <text evidence="11">Catalyzes the reversible phosphorylation of UMP to UDP.</text>
</comment>
<feature type="binding site" evidence="11">
    <location>
        <position position="167"/>
    </location>
    <ligand>
        <name>ATP</name>
        <dbReference type="ChEBI" id="CHEBI:30616"/>
    </ligand>
</feature>
<evidence type="ECO:0000256" key="1">
    <source>
        <dbReference type="ARBA" id="ARBA00004496"/>
    </source>
</evidence>
<comment type="catalytic activity">
    <reaction evidence="10 11">
        <text>UMP + ATP = UDP + ADP</text>
        <dbReference type="Rhea" id="RHEA:24400"/>
        <dbReference type="ChEBI" id="CHEBI:30616"/>
        <dbReference type="ChEBI" id="CHEBI:57865"/>
        <dbReference type="ChEBI" id="CHEBI:58223"/>
        <dbReference type="ChEBI" id="CHEBI:456216"/>
        <dbReference type="EC" id="2.7.4.22"/>
    </reaction>
</comment>
<feature type="binding site" evidence="11">
    <location>
        <position position="168"/>
    </location>
    <ligand>
        <name>ATP</name>
        <dbReference type="ChEBI" id="CHEBI:30616"/>
    </ligand>
</feature>
<name>A0A1M7ZQC5_9HYPH</name>
<protein>
    <recommendedName>
        <fullName evidence="11">Uridylate kinase</fullName>
        <shortName evidence="11">UK</shortName>
        <ecNumber evidence="11">2.7.4.22</ecNumber>
    </recommendedName>
    <alternativeName>
        <fullName evidence="11">Uridine monophosphate kinase</fullName>
        <shortName evidence="11">UMP kinase</shortName>
        <shortName evidence="11">UMPK</shortName>
    </alternativeName>
</protein>
<dbReference type="UniPathway" id="UPA00159">
    <property type="reaction ID" value="UER00275"/>
</dbReference>
<evidence type="ECO:0000256" key="10">
    <source>
        <dbReference type="ARBA" id="ARBA00047767"/>
    </source>
</evidence>
<dbReference type="GO" id="GO:0006225">
    <property type="term" value="P:UDP biosynthetic process"/>
    <property type="evidence" value="ECO:0007669"/>
    <property type="project" value="TreeGrafter"/>
</dbReference>
<dbReference type="GO" id="GO:0005524">
    <property type="term" value="F:ATP binding"/>
    <property type="evidence" value="ECO:0007669"/>
    <property type="project" value="UniProtKB-KW"/>
</dbReference>
<dbReference type="Proteomes" id="UP000186406">
    <property type="component" value="Unassembled WGS sequence"/>
</dbReference>
<evidence type="ECO:0000256" key="3">
    <source>
        <dbReference type="ARBA" id="ARBA00007614"/>
    </source>
</evidence>
<dbReference type="InterPro" id="IPR001048">
    <property type="entry name" value="Asp/Glu/Uridylate_kinase"/>
</dbReference>
<comment type="subunit">
    <text evidence="11">Homohexamer.</text>
</comment>
<evidence type="ECO:0000256" key="8">
    <source>
        <dbReference type="ARBA" id="ARBA00022840"/>
    </source>
</evidence>
<dbReference type="EC" id="2.7.4.22" evidence="11"/>
<evidence type="ECO:0000256" key="9">
    <source>
        <dbReference type="ARBA" id="ARBA00022975"/>
    </source>
</evidence>
<dbReference type="InterPro" id="IPR036393">
    <property type="entry name" value="AceGlu_kinase-like_sf"/>
</dbReference>
<reference evidence="13 14" key="1">
    <citation type="submission" date="2016-12" db="EMBL/GenBank/DDBJ databases">
        <authorList>
            <person name="Song W.-J."/>
            <person name="Kurnit D.M."/>
        </authorList>
    </citation>
    <scope>NUCLEOTIDE SEQUENCE [LARGE SCALE GENOMIC DNA]</scope>
    <source>
        <strain evidence="13 14">DSM 19599</strain>
    </source>
</reference>
<feature type="binding site" evidence="11">
    <location>
        <position position="59"/>
    </location>
    <ligand>
        <name>UMP</name>
        <dbReference type="ChEBI" id="CHEBI:57865"/>
    </ligand>
</feature>
<feature type="binding site" evidence="11">
    <location>
        <begin position="17"/>
        <end position="20"/>
    </location>
    <ligand>
        <name>ATP</name>
        <dbReference type="ChEBI" id="CHEBI:30616"/>
    </ligand>
</feature>
<dbReference type="NCBIfam" id="TIGR02075">
    <property type="entry name" value="pyrH_bact"/>
    <property type="match status" value="1"/>
</dbReference>
<accession>A0A1M7ZQC5</accession>
<dbReference type="Pfam" id="PF00696">
    <property type="entry name" value="AA_kinase"/>
    <property type="match status" value="1"/>
</dbReference>
<dbReference type="AlphaFoldDB" id="A0A1M7ZQC5"/>
<evidence type="ECO:0000256" key="5">
    <source>
        <dbReference type="ARBA" id="ARBA00022679"/>
    </source>
</evidence>
<evidence type="ECO:0000259" key="12">
    <source>
        <dbReference type="Pfam" id="PF00696"/>
    </source>
</evidence>
<comment type="similarity">
    <text evidence="3 11">Belongs to the UMP kinase family.</text>
</comment>
<dbReference type="InterPro" id="IPR011817">
    <property type="entry name" value="Uridylate_kinase"/>
</dbReference>
<keyword evidence="6 11" id="KW-0547">Nucleotide-binding</keyword>
<dbReference type="EMBL" id="FRXO01000010">
    <property type="protein sequence ID" value="SHO67114.1"/>
    <property type="molecule type" value="Genomic_DNA"/>
</dbReference>
<feature type="domain" description="Aspartate/glutamate/uridylate kinase" evidence="12">
    <location>
        <begin position="12"/>
        <end position="221"/>
    </location>
</feature>
<dbReference type="GO" id="GO:0005829">
    <property type="term" value="C:cytosol"/>
    <property type="evidence" value="ECO:0007669"/>
    <property type="project" value="TreeGrafter"/>
</dbReference>
<feature type="binding site" evidence="11">
    <location>
        <begin position="140"/>
        <end position="147"/>
    </location>
    <ligand>
        <name>UMP</name>
        <dbReference type="ChEBI" id="CHEBI:57865"/>
    </ligand>
</feature>
<keyword evidence="14" id="KW-1185">Reference proteome</keyword>
<evidence type="ECO:0000313" key="14">
    <source>
        <dbReference type="Proteomes" id="UP000186406"/>
    </source>
</evidence>
<feature type="region of interest" description="Involved in allosteric activation by GTP" evidence="11">
    <location>
        <begin position="25"/>
        <end position="30"/>
    </location>
</feature>
<comment type="subcellular location">
    <subcellularLocation>
        <location evidence="1 11">Cytoplasm</location>
    </subcellularLocation>
</comment>
<dbReference type="SUPFAM" id="SSF53633">
    <property type="entry name" value="Carbamate kinase-like"/>
    <property type="match status" value="1"/>
</dbReference>
<evidence type="ECO:0000256" key="2">
    <source>
        <dbReference type="ARBA" id="ARBA00004791"/>
    </source>
</evidence>
<evidence type="ECO:0000256" key="11">
    <source>
        <dbReference type="HAMAP-Rule" id="MF_01220"/>
    </source>
</evidence>
<dbReference type="InterPro" id="IPR015963">
    <property type="entry name" value="Uridylate_kinase_bac"/>
</dbReference>
<evidence type="ECO:0000256" key="4">
    <source>
        <dbReference type="ARBA" id="ARBA00022490"/>
    </source>
</evidence>
<comment type="pathway">
    <text evidence="2 11">Pyrimidine metabolism; CTP biosynthesis via de novo pathway; UDP from UMP (UMPK route): step 1/1.</text>
</comment>
<dbReference type="STRING" id="1123029.SAMN02745172_03780"/>
<dbReference type="Gene3D" id="3.40.1160.10">
    <property type="entry name" value="Acetylglutamate kinase-like"/>
    <property type="match status" value="1"/>
</dbReference>
<dbReference type="GO" id="GO:0033862">
    <property type="term" value="F:UMP kinase activity"/>
    <property type="evidence" value="ECO:0007669"/>
    <property type="project" value="UniProtKB-EC"/>
</dbReference>